<feature type="transmembrane region" description="Helical" evidence="7">
    <location>
        <begin position="454"/>
        <end position="474"/>
    </location>
</feature>
<dbReference type="PANTHER" id="PTHR43652">
    <property type="entry name" value="BASIC AMINO ACID ANTIPORTER YFCC-RELATED"/>
    <property type="match status" value="1"/>
</dbReference>
<dbReference type="RefSeq" id="WP_084186559.1">
    <property type="nucleotide sequence ID" value="NZ_FTPL01000001.1"/>
</dbReference>
<feature type="transmembrane region" description="Helical" evidence="7">
    <location>
        <begin position="382"/>
        <end position="402"/>
    </location>
</feature>
<evidence type="ECO:0000256" key="7">
    <source>
        <dbReference type="SAM" id="Phobius"/>
    </source>
</evidence>
<evidence type="ECO:0000256" key="2">
    <source>
        <dbReference type="ARBA" id="ARBA00022475"/>
    </source>
</evidence>
<feature type="region of interest" description="Disordered" evidence="6">
    <location>
        <begin position="1"/>
        <end position="20"/>
    </location>
</feature>
<accession>A0A1U7PNF2</accession>
<dbReference type="STRING" id="550447.SAMN05428946_1101"/>
<keyword evidence="5 7" id="KW-0472">Membrane</keyword>
<feature type="transmembrane region" description="Helical" evidence="7">
    <location>
        <begin position="211"/>
        <end position="231"/>
    </location>
</feature>
<evidence type="ECO:0000256" key="5">
    <source>
        <dbReference type="ARBA" id="ARBA00023136"/>
    </source>
</evidence>
<dbReference type="InterPro" id="IPR018385">
    <property type="entry name" value="C4_dicarb_anaerob_car-like"/>
</dbReference>
<evidence type="ECO:0000313" key="9">
    <source>
        <dbReference type="Proteomes" id="UP000187550"/>
    </source>
</evidence>
<dbReference type="Proteomes" id="UP000187550">
    <property type="component" value="Unassembled WGS sequence"/>
</dbReference>
<feature type="transmembrane region" description="Helical" evidence="7">
    <location>
        <begin position="353"/>
        <end position="375"/>
    </location>
</feature>
<protein>
    <submittedName>
        <fullName evidence="8">Uncharacterized membrane protein YfcC, ion transporter superfamily</fullName>
    </submittedName>
</protein>
<feature type="transmembrane region" description="Helical" evidence="7">
    <location>
        <begin position="28"/>
        <end position="45"/>
    </location>
</feature>
<evidence type="ECO:0000256" key="1">
    <source>
        <dbReference type="ARBA" id="ARBA00004651"/>
    </source>
</evidence>
<evidence type="ECO:0000313" key="8">
    <source>
        <dbReference type="EMBL" id="SIT74724.1"/>
    </source>
</evidence>
<feature type="transmembrane region" description="Helical" evidence="7">
    <location>
        <begin position="330"/>
        <end position="347"/>
    </location>
</feature>
<feature type="transmembrane region" description="Helical" evidence="7">
    <location>
        <begin position="173"/>
        <end position="191"/>
    </location>
</feature>
<name>A0A1U7PNF2_9BACI</name>
<feature type="transmembrane region" description="Helical" evidence="7">
    <location>
        <begin position="291"/>
        <end position="309"/>
    </location>
</feature>
<dbReference type="GO" id="GO:0005886">
    <property type="term" value="C:plasma membrane"/>
    <property type="evidence" value="ECO:0007669"/>
    <property type="project" value="UniProtKB-SubCell"/>
</dbReference>
<dbReference type="InterPro" id="IPR051679">
    <property type="entry name" value="DASS-Related_Transporters"/>
</dbReference>
<dbReference type="PANTHER" id="PTHR43652:SF2">
    <property type="entry name" value="BASIC AMINO ACID ANTIPORTER YFCC-RELATED"/>
    <property type="match status" value="1"/>
</dbReference>
<dbReference type="OrthoDB" id="255482at2"/>
<sequence>MTKTIERPAGVKPSGPGEGKPKKSLNPFVLMFVIIAIMAILTYIVPAGQYDRVEVDGRSVVDPGSFHWVDQQPIGFLEMFNSVHHGFVEGAAIILFVFLFGGALGIMQSTGAIDALIKVTAARFASREYVLVPILTLMFALLGALIGSAEDQLVYIAIIAPMLLALKLDTLTGYASVALGMMSVGFVSGITNPFNIGVAQSIAELPVYSGMGLRIALFAVFYLMVVGYIFLHMKRIKKDPSRMEFGKFNPAEVPEIDKNYKASRRHKLAMAVLGLTFIGLVYGVIAQGWYISEIAGIFLLGGIVMGIICRVSPGNMADGFIDGAKEMTSGALIIGVATTILVIAREGALLDTILHAAAGLLGTLPASINAVGMFITQLFINFLVPSGSGQAALTMPIMAPLADLLGVTRQTAVLAFQLGDGLSNIVIPTSGVTLAGLAMMGIPFSRWVKWVFPLFLAQVAVGAIFVIIAQAIGYGPF</sequence>
<reference evidence="9" key="1">
    <citation type="submission" date="2017-01" db="EMBL/GenBank/DDBJ databases">
        <authorList>
            <person name="Varghese N."/>
            <person name="Submissions S."/>
        </authorList>
    </citation>
    <scope>NUCLEOTIDE SEQUENCE [LARGE SCALE GENOMIC DNA]</scope>
    <source>
        <strain evidence="9">MNA4</strain>
    </source>
</reference>
<dbReference type="Pfam" id="PF03606">
    <property type="entry name" value="DcuC"/>
    <property type="match status" value="1"/>
</dbReference>
<feature type="transmembrane region" description="Helical" evidence="7">
    <location>
        <begin position="422"/>
        <end position="442"/>
    </location>
</feature>
<evidence type="ECO:0000256" key="4">
    <source>
        <dbReference type="ARBA" id="ARBA00022989"/>
    </source>
</evidence>
<keyword evidence="2" id="KW-1003">Cell membrane</keyword>
<keyword evidence="9" id="KW-1185">Reference proteome</keyword>
<keyword evidence="4 7" id="KW-1133">Transmembrane helix</keyword>
<organism evidence="8 9">
    <name type="scientific">Edaphobacillus lindanitolerans</name>
    <dbReference type="NCBI Taxonomy" id="550447"/>
    <lineage>
        <taxon>Bacteria</taxon>
        <taxon>Bacillati</taxon>
        <taxon>Bacillota</taxon>
        <taxon>Bacilli</taxon>
        <taxon>Bacillales</taxon>
        <taxon>Bacillaceae</taxon>
        <taxon>Edaphobacillus</taxon>
    </lineage>
</organism>
<feature type="transmembrane region" description="Helical" evidence="7">
    <location>
        <begin position="152"/>
        <end position="168"/>
    </location>
</feature>
<dbReference type="EMBL" id="FTPL01000001">
    <property type="protein sequence ID" value="SIT74724.1"/>
    <property type="molecule type" value="Genomic_DNA"/>
</dbReference>
<keyword evidence="3 7" id="KW-0812">Transmembrane</keyword>
<comment type="subcellular location">
    <subcellularLocation>
        <location evidence="1">Cell membrane</location>
        <topology evidence="1">Multi-pass membrane protein</topology>
    </subcellularLocation>
</comment>
<dbReference type="AlphaFoldDB" id="A0A1U7PNF2"/>
<proteinExistence type="predicted"/>
<evidence type="ECO:0000256" key="6">
    <source>
        <dbReference type="SAM" id="MobiDB-lite"/>
    </source>
</evidence>
<gene>
    <name evidence="8" type="ORF">SAMN05428946_1101</name>
</gene>
<feature type="transmembrane region" description="Helical" evidence="7">
    <location>
        <begin position="268"/>
        <end position="285"/>
    </location>
</feature>
<feature type="transmembrane region" description="Helical" evidence="7">
    <location>
        <begin position="91"/>
        <end position="117"/>
    </location>
</feature>
<feature type="transmembrane region" description="Helical" evidence="7">
    <location>
        <begin position="129"/>
        <end position="146"/>
    </location>
</feature>
<evidence type="ECO:0000256" key="3">
    <source>
        <dbReference type="ARBA" id="ARBA00022692"/>
    </source>
</evidence>